<name>A0A8S9RMQ4_BRACR</name>
<dbReference type="EMBL" id="QGKX02000095">
    <property type="protein sequence ID" value="KAF3573602.1"/>
    <property type="molecule type" value="Genomic_DNA"/>
</dbReference>
<proteinExistence type="predicted"/>
<comment type="caution">
    <text evidence="3">The sequence shown here is derived from an EMBL/GenBank/DDBJ whole genome shotgun (WGS) entry which is preliminary data.</text>
</comment>
<dbReference type="AlphaFoldDB" id="A0A8S9RMQ4"/>
<organism evidence="3 4">
    <name type="scientific">Brassica cretica</name>
    <name type="common">Mustard</name>
    <dbReference type="NCBI Taxonomy" id="69181"/>
    <lineage>
        <taxon>Eukaryota</taxon>
        <taxon>Viridiplantae</taxon>
        <taxon>Streptophyta</taxon>
        <taxon>Embryophyta</taxon>
        <taxon>Tracheophyta</taxon>
        <taxon>Spermatophyta</taxon>
        <taxon>Magnoliopsida</taxon>
        <taxon>eudicotyledons</taxon>
        <taxon>Gunneridae</taxon>
        <taxon>Pentapetalae</taxon>
        <taxon>rosids</taxon>
        <taxon>malvids</taxon>
        <taxon>Brassicales</taxon>
        <taxon>Brassicaceae</taxon>
        <taxon>Brassiceae</taxon>
        <taxon>Brassica</taxon>
    </lineage>
</organism>
<feature type="coiled-coil region" evidence="1">
    <location>
        <begin position="201"/>
        <end position="228"/>
    </location>
</feature>
<evidence type="ECO:0000313" key="4">
    <source>
        <dbReference type="Proteomes" id="UP000712600"/>
    </source>
</evidence>
<dbReference type="Proteomes" id="UP000712600">
    <property type="component" value="Unassembled WGS sequence"/>
</dbReference>
<gene>
    <name evidence="3" type="ORF">F2Q69_00058466</name>
</gene>
<evidence type="ECO:0000313" key="3">
    <source>
        <dbReference type="EMBL" id="KAF3573602.1"/>
    </source>
</evidence>
<protein>
    <submittedName>
        <fullName evidence="3">Uncharacterized protein</fullName>
    </submittedName>
</protein>
<accession>A0A8S9RMQ4</accession>
<evidence type="ECO:0000256" key="2">
    <source>
        <dbReference type="SAM" id="MobiDB-lite"/>
    </source>
</evidence>
<evidence type="ECO:0000256" key="1">
    <source>
        <dbReference type="SAM" id="Coils"/>
    </source>
</evidence>
<reference evidence="3" key="1">
    <citation type="submission" date="2019-12" db="EMBL/GenBank/DDBJ databases">
        <title>Genome sequencing and annotation of Brassica cretica.</title>
        <authorList>
            <person name="Studholme D.J."/>
            <person name="Sarris P."/>
        </authorList>
    </citation>
    <scope>NUCLEOTIDE SEQUENCE</scope>
    <source>
        <strain evidence="3">PFS-109/04</strain>
        <tissue evidence="3">Leaf</tissue>
    </source>
</reference>
<feature type="region of interest" description="Disordered" evidence="2">
    <location>
        <begin position="127"/>
        <end position="155"/>
    </location>
</feature>
<feature type="compositionally biased region" description="Low complexity" evidence="2">
    <location>
        <begin position="127"/>
        <end position="136"/>
    </location>
</feature>
<sequence>MDSWSLEISLVTRRLFKDPAITWGPGGRTKIRRSSRNPEAVWEPGDSLIDSEIVIGNRRLCENTGFSLRSGDPGTHPAPAEGERAVIWARQLPVDRLQVNFLVRDMAGGVANDPFTAYQEAVKVMSAKKGSSSRSASGDEERDPKATRSAQQSADVARSAGSVAVTLSYLNLNVFPQDGTVLSIGDPSEVVQVLQGGLLRRAARELEIRDLKDKVKDLEKVAEASSADALATSQKNQ</sequence>
<feature type="compositionally biased region" description="Basic and acidic residues" evidence="2">
    <location>
        <begin position="137"/>
        <end position="146"/>
    </location>
</feature>
<keyword evidence="1" id="KW-0175">Coiled coil</keyword>